<dbReference type="InterPro" id="IPR001763">
    <property type="entry name" value="Rhodanese-like_dom"/>
</dbReference>
<reference evidence="2" key="1">
    <citation type="journal article" date="2021" name="Mol. Ecol. Resour.">
        <title>Apolygus lucorum genome provides insights into omnivorousness and mesophyll feeding.</title>
        <authorList>
            <person name="Liu Y."/>
            <person name="Liu H."/>
            <person name="Wang H."/>
            <person name="Huang T."/>
            <person name="Liu B."/>
            <person name="Yang B."/>
            <person name="Yin L."/>
            <person name="Li B."/>
            <person name="Zhang Y."/>
            <person name="Zhang S."/>
            <person name="Jiang F."/>
            <person name="Zhang X."/>
            <person name="Ren Y."/>
            <person name="Wang B."/>
            <person name="Wang S."/>
            <person name="Lu Y."/>
            <person name="Wu K."/>
            <person name="Fan W."/>
            <person name="Wang G."/>
        </authorList>
    </citation>
    <scope>NUCLEOTIDE SEQUENCE</scope>
    <source>
        <strain evidence="2">12Hb</strain>
    </source>
</reference>
<dbReference type="OrthoDB" id="566238at2759"/>
<feature type="domain" description="Rhodanese" evidence="1">
    <location>
        <begin position="70"/>
        <end position="165"/>
    </location>
</feature>
<comment type="caution">
    <text evidence="2">The sequence shown here is derived from an EMBL/GenBank/DDBJ whole genome shotgun (WGS) entry which is preliminary data.</text>
</comment>
<evidence type="ECO:0000259" key="1">
    <source>
        <dbReference type="PROSITE" id="PS50206"/>
    </source>
</evidence>
<proteinExistence type="predicted"/>
<dbReference type="EMBL" id="WIXP02000003">
    <property type="protein sequence ID" value="KAF6213111.1"/>
    <property type="molecule type" value="Genomic_DNA"/>
</dbReference>
<accession>A0A8S9XXT9</accession>
<dbReference type="Gene3D" id="3.40.250.10">
    <property type="entry name" value="Rhodanese-like domain"/>
    <property type="match status" value="1"/>
</dbReference>
<dbReference type="PANTHER" id="PTHR44086:SF10">
    <property type="entry name" value="THIOSULFATE SULFURTRANSFERASE_RHODANESE-LIKE DOMAIN-CONTAINING PROTEIN 3"/>
    <property type="match status" value="1"/>
</dbReference>
<dbReference type="AlphaFoldDB" id="A0A8S9XXT9"/>
<evidence type="ECO:0000313" key="3">
    <source>
        <dbReference type="Proteomes" id="UP000466442"/>
    </source>
</evidence>
<name>A0A8S9XXT9_APOLU</name>
<keyword evidence="3" id="KW-1185">Reference proteome</keyword>
<dbReference type="Pfam" id="PF00581">
    <property type="entry name" value="Rhodanese"/>
    <property type="match status" value="1"/>
</dbReference>
<dbReference type="InterPro" id="IPR036873">
    <property type="entry name" value="Rhodanese-like_dom_sf"/>
</dbReference>
<dbReference type="PROSITE" id="PS50206">
    <property type="entry name" value="RHODANESE_3"/>
    <property type="match status" value="1"/>
</dbReference>
<gene>
    <name evidence="2" type="ORF">GE061_010826</name>
</gene>
<dbReference type="SMART" id="SM00450">
    <property type="entry name" value="RHOD"/>
    <property type="match status" value="1"/>
</dbReference>
<dbReference type="SUPFAM" id="SSF52821">
    <property type="entry name" value="Rhodanese/Cell cycle control phosphatase"/>
    <property type="match status" value="1"/>
</dbReference>
<dbReference type="Proteomes" id="UP000466442">
    <property type="component" value="Unassembled WGS sequence"/>
</dbReference>
<dbReference type="PANTHER" id="PTHR44086">
    <property type="entry name" value="THIOSULFATE SULFURTRANSFERASE RDL2, MITOCHONDRIAL-RELATED"/>
    <property type="match status" value="1"/>
</dbReference>
<organism evidence="2 3">
    <name type="scientific">Apolygus lucorum</name>
    <name type="common">Small green plant bug</name>
    <name type="synonym">Lygocoris lucorum</name>
    <dbReference type="NCBI Taxonomy" id="248454"/>
    <lineage>
        <taxon>Eukaryota</taxon>
        <taxon>Metazoa</taxon>
        <taxon>Ecdysozoa</taxon>
        <taxon>Arthropoda</taxon>
        <taxon>Hexapoda</taxon>
        <taxon>Insecta</taxon>
        <taxon>Pterygota</taxon>
        <taxon>Neoptera</taxon>
        <taxon>Paraneoptera</taxon>
        <taxon>Hemiptera</taxon>
        <taxon>Heteroptera</taxon>
        <taxon>Panheteroptera</taxon>
        <taxon>Cimicomorpha</taxon>
        <taxon>Miridae</taxon>
        <taxon>Mirini</taxon>
        <taxon>Apolygus</taxon>
    </lineage>
</organism>
<evidence type="ECO:0000313" key="2">
    <source>
        <dbReference type="EMBL" id="KAF6213111.1"/>
    </source>
</evidence>
<sequence length="170" mass="19043">MSLVFRRCFRVTSVVFTRSQTSSLQNCTQIISSPNAHYRRHETSQFSRLMATAVQPNVVNLSIPEVLEAGKNGVPIIDVRELVEIHNTGLIPGSVNIPLGHLIESMHMEPRDFKERYTIERPGKNDKIILSCQSGNRSMKAITALQADGFTNLLNNAGGWKAYEEFKKGK</sequence>
<protein>
    <recommendedName>
        <fullName evidence="1">Rhodanese domain-containing protein</fullName>
    </recommendedName>
</protein>